<dbReference type="GO" id="GO:0005975">
    <property type="term" value="P:carbohydrate metabolic process"/>
    <property type="evidence" value="ECO:0007669"/>
    <property type="project" value="InterPro"/>
</dbReference>
<dbReference type="Gene3D" id="1.50.10.10">
    <property type="match status" value="1"/>
</dbReference>
<evidence type="ECO:0000256" key="5">
    <source>
        <dbReference type="ARBA" id="ARBA00054385"/>
    </source>
</evidence>
<dbReference type="InterPro" id="IPR012341">
    <property type="entry name" value="6hp_glycosidase-like_sf"/>
</dbReference>
<evidence type="ECO:0000256" key="9">
    <source>
        <dbReference type="SAM" id="Coils"/>
    </source>
</evidence>
<feature type="non-terminal residue" evidence="10">
    <location>
        <position position="1"/>
    </location>
</feature>
<keyword evidence="7" id="KW-0479">Metal-binding</keyword>
<organism evidence="10">
    <name type="scientific">Rhodnius neglectus</name>
    <dbReference type="NCBI Taxonomy" id="72488"/>
    <lineage>
        <taxon>Eukaryota</taxon>
        <taxon>Metazoa</taxon>
        <taxon>Ecdysozoa</taxon>
        <taxon>Arthropoda</taxon>
        <taxon>Hexapoda</taxon>
        <taxon>Insecta</taxon>
        <taxon>Pterygota</taxon>
        <taxon>Neoptera</taxon>
        <taxon>Paraneoptera</taxon>
        <taxon>Hemiptera</taxon>
        <taxon>Heteroptera</taxon>
        <taxon>Panheteroptera</taxon>
        <taxon>Cimicomorpha</taxon>
        <taxon>Reduviidae</taxon>
        <taxon>Triatominae</taxon>
        <taxon>Rhodnius</taxon>
    </lineage>
</organism>
<feature type="active site" description="Proton donor" evidence="6">
    <location>
        <position position="110"/>
    </location>
</feature>
<dbReference type="PRINTS" id="PR00747">
    <property type="entry name" value="GLYHDRLASE47"/>
</dbReference>
<dbReference type="SUPFAM" id="SSF48225">
    <property type="entry name" value="Seven-hairpin glycosidases"/>
    <property type="match status" value="1"/>
</dbReference>
<comment type="subcellular location">
    <subcellularLocation>
        <location evidence="1">Endoplasmic reticulum</location>
    </subcellularLocation>
</comment>
<comment type="function">
    <text evidence="5">Involved in the endoplasmic reticulum-associated degradation (ERAD) pathway that targets misfolded glycoproteins for degradation in an N-glycan-dependent manner. May initiate ERAD by promoting the first mannose trimming step of ERAD substrates, from Man9GlcNAc2 to Man8GlcNAc2. Seems to recognize and bind to exposed hydrophobic regions in target proteins.</text>
</comment>
<dbReference type="EMBL" id="GDKW01002598">
    <property type="protein sequence ID" value="JAI53997.1"/>
    <property type="molecule type" value="mRNA"/>
</dbReference>
<dbReference type="GO" id="GO:0016020">
    <property type="term" value="C:membrane"/>
    <property type="evidence" value="ECO:0007669"/>
    <property type="project" value="InterPro"/>
</dbReference>
<dbReference type="AlphaFoldDB" id="A0A0P4VNC6"/>
<dbReference type="InterPro" id="IPR044674">
    <property type="entry name" value="EDEM1/2/3"/>
</dbReference>
<dbReference type="InterPro" id="IPR001382">
    <property type="entry name" value="Glyco_hydro_47"/>
</dbReference>
<dbReference type="InterPro" id="IPR036026">
    <property type="entry name" value="Seven-hairpin_glycosidases"/>
</dbReference>
<accession>A0A0P4VNC6</accession>
<reference evidence="10" key="1">
    <citation type="journal article" date="2016" name="PLoS Negl. Trop. Dis.">
        <title>A Deep Insight into the Sialome of Rhodnius neglectus, a Vector of Chagas Disease.</title>
        <authorList>
            <person name="Santiago P.B."/>
            <person name="Assumpcao T.C."/>
            <person name="Araujo C.N."/>
            <person name="Bastos I.M."/>
            <person name="Neves D."/>
            <person name="Silva I.G."/>
            <person name="Charneau S."/>
            <person name="Queiroz R.M."/>
            <person name="Raiol T."/>
            <person name="Oliveira J.V."/>
            <person name="Sousa M.V."/>
            <person name="Calvo E."/>
            <person name="Ribeiro J.M."/>
            <person name="Santana J.M."/>
        </authorList>
    </citation>
    <scope>NUCLEOTIDE SEQUENCE</scope>
    <source>
        <tissue evidence="10">Salivary glands</tissue>
    </source>
</reference>
<feature type="binding site" evidence="7">
    <location>
        <position position="469"/>
    </location>
    <ligand>
        <name>Ca(2+)</name>
        <dbReference type="ChEBI" id="CHEBI:29108"/>
    </ligand>
</feature>
<dbReference type="EC" id="3.2.1.-" evidence="8"/>
<evidence type="ECO:0000256" key="4">
    <source>
        <dbReference type="ARBA" id="ARBA00023180"/>
    </source>
</evidence>
<keyword evidence="4" id="KW-0325">Glycoprotein</keyword>
<keyword evidence="8" id="KW-0326">Glycosidase</keyword>
<evidence type="ECO:0000313" key="10">
    <source>
        <dbReference type="EMBL" id="JAI53997.1"/>
    </source>
</evidence>
<keyword evidence="7" id="KW-0106">Calcium</keyword>
<proteinExistence type="evidence at transcript level"/>
<dbReference type="PANTHER" id="PTHR45679:SF6">
    <property type="entry name" value="ER DEGRADATION-ENHANCING ALPHA-MANNOSIDASE-LIKE PROTEIN 2"/>
    <property type="match status" value="1"/>
</dbReference>
<dbReference type="Pfam" id="PF01532">
    <property type="entry name" value="Glyco_hydro_47"/>
    <property type="match status" value="1"/>
</dbReference>
<name>A0A0P4VNC6_9HEMI</name>
<dbReference type="GO" id="GO:0004571">
    <property type="term" value="F:mannosyl-oligosaccharide 1,2-alpha-mannosidase activity"/>
    <property type="evidence" value="ECO:0007669"/>
    <property type="project" value="InterPro"/>
</dbReference>
<dbReference type="FunFam" id="1.50.10.10:FF:000015">
    <property type="entry name" value="alpha-1,2-Mannosidase"/>
    <property type="match status" value="1"/>
</dbReference>
<dbReference type="PANTHER" id="PTHR45679">
    <property type="entry name" value="ER DEGRADATION-ENHANCING ALPHA-MANNOSIDASE-LIKE PROTEIN 2"/>
    <property type="match status" value="1"/>
</dbReference>
<evidence type="ECO:0000256" key="7">
    <source>
        <dbReference type="PIRSR" id="PIRSR601382-2"/>
    </source>
</evidence>
<evidence type="ECO:0000256" key="6">
    <source>
        <dbReference type="PIRSR" id="PIRSR601382-1"/>
    </source>
</evidence>
<feature type="active site" description="Proton donor" evidence="6">
    <location>
        <position position="344"/>
    </location>
</feature>
<feature type="coiled-coil region" evidence="9">
    <location>
        <begin position="637"/>
        <end position="668"/>
    </location>
</feature>
<protein>
    <recommendedName>
        <fullName evidence="8">alpha-1,2-Mannosidase</fullName>
        <ecNumber evidence="8">3.2.1.-</ecNumber>
    </recommendedName>
</protein>
<dbReference type="GO" id="GO:1904380">
    <property type="term" value="P:endoplasmic reticulum mannose trimming"/>
    <property type="evidence" value="ECO:0007669"/>
    <property type="project" value="InterPro"/>
</dbReference>
<dbReference type="GO" id="GO:0044322">
    <property type="term" value="C:endoplasmic reticulum quality control compartment"/>
    <property type="evidence" value="ECO:0007669"/>
    <property type="project" value="GOC"/>
</dbReference>
<feature type="active site" evidence="6">
    <location>
        <position position="251"/>
    </location>
</feature>
<keyword evidence="8" id="KW-0378">Hydrolase</keyword>
<sequence length="877" mass="99295">RNVFIFSILTNAYVYAIRKYTKQDLVKLREEVREMFDHAYTGYIKYAYPYDELRPLTCDGIDTWGSYSLTLIDALDTLAVMGNYSEFRRVVDIVTTTANFDANINVSVFETNIRIVGGLLSAHLFSQRAGVEVEPGWPCNGPLLRLAEDVAQRLLAAFNTKTGMPVGTVNLRYGVPPGETPVTCTAGVGTFILEFATLSRLTGDPIYEEVAMNALRVLFMHRSPIGLFGNHIDVMTGRWIARDSGIGAGVDSYLEYLVKGSILLQRPELMAMFSEARRPIDKYLRKNHWYVWASMHKGQVTLPVFQSLEAYWPGVLTLIGDIESALRSMHNYNSVWKQYGFTPEFYNIAQGEAGTNRESYPLRPELAESAMYLYRATGDPFMLDIGLNILRSIQHSAKTPCGYATIKDTRDHTQENRMESFFLAETTKYLYLLFDPDNFIHNKGEHGRIHILPSGKQCILHSGGYIFNTEAHPIDPGALNCCYDWEQQDYNEANSFLFRGETFKRKKLSKKPRNDDLKGEVIVADDLEDSSQHDVLKESTSEEEILVDEMNFSSSEDIATKNTNNQLEEEAPSNRHDSIIEFFTEETENDLGEILNEIKTNHNKIVENLRKLSSVESDIEPITNFFSNDKIEFTIDLENHKNNLNLLLNKIKSNHKKIVATLQKLSDEEAVNKKQDSSSVDKSESNLKITDIVEDRNDSKNLNTLLNELKTNHNRILETLQKLSAERNSYADIKDADEDGLRSEASVEGSQSVMGVVNSTARSVELTKEHEPTFHHNEDGMTTEGTTWTEANLSESPSSTVTSSSDVVTLSDYVRQLVLSIPSAVPKFDPQQLLQNIRENSAHYINDTYTMHYQLLTCKAQPFLIRIMIAGEFLNES</sequence>
<evidence type="ECO:0000256" key="1">
    <source>
        <dbReference type="ARBA" id="ARBA00004240"/>
    </source>
</evidence>
<dbReference type="GO" id="GO:1904154">
    <property type="term" value="P:positive regulation of retrograde protein transport, ER to cytosol"/>
    <property type="evidence" value="ECO:0007669"/>
    <property type="project" value="UniProtKB-ARBA"/>
</dbReference>
<comment type="cofactor">
    <cofactor evidence="7">
        <name>Ca(2+)</name>
        <dbReference type="ChEBI" id="CHEBI:29108"/>
    </cofactor>
</comment>
<evidence type="ECO:0000256" key="8">
    <source>
        <dbReference type="RuleBase" id="RU361193"/>
    </source>
</evidence>
<keyword evidence="3" id="KW-0256">Endoplasmic reticulum</keyword>
<evidence type="ECO:0000256" key="3">
    <source>
        <dbReference type="ARBA" id="ARBA00022824"/>
    </source>
</evidence>
<evidence type="ECO:0000256" key="2">
    <source>
        <dbReference type="ARBA" id="ARBA00007658"/>
    </source>
</evidence>
<keyword evidence="9" id="KW-0175">Coiled coil</keyword>
<comment type="similarity">
    <text evidence="2 8">Belongs to the glycosyl hydrolase 47 family.</text>
</comment>
<feature type="active site" evidence="6">
    <location>
        <position position="365"/>
    </location>
</feature>
<dbReference type="GO" id="GO:0005509">
    <property type="term" value="F:calcium ion binding"/>
    <property type="evidence" value="ECO:0007669"/>
    <property type="project" value="InterPro"/>
</dbReference>